<protein>
    <submittedName>
        <fullName evidence="6">TetR/AcrR family transcriptional regulator</fullName>
    </submittedName>
</protein>
<dbReference type="Pfam" id="PF00440">
    <property type="entry name" value="TetR_N"/>
    <property type="match status" value="1"/>
</dbReference>
<dbReference type="SUPFAM" id="SSF46689">
    <property type="entry name" value="Homeodomain-like"/>
    <property type="match status" value="1"/>
</dbReference>
<dbReference type="PANTHER" id="PTHR30055">
    <property type="entry name" value="HTH-TYPE TRANSCRIPTIONAL REGULATOR RUTR"/>
    <property type="match status" value="1"/>
</dbReference>
<proteinExistence type="predicted"/>
<dbReference type="PANTHER" id="PTHR30055:SF151">
    <property type="entry name" value="TRANSCRIPTIONAL REGULATORY PROTEIN"/>
    <property type="match status" value="1"/>
</dbReference>
<dbReference type="Gene3D" id="1.10.357.10">
    <property type="entry name" value="Tetracycline Repressor, domain 2"/>
    <property type="match status" value="1"/>
</dbReference>
<dbReference type="GO" id="GO:0045892">
    <property type="term" value="P:negative regulation of DNA-templated transcription"/>
    <property type="evidence" value="ECO:0007669"/>
    <property type="project" value="InterPro"/>
</dbReference>
<keyword evidence="3" id="KW-0804">Transcription</keyword>
<evidence type="ECO:0000256" key="3">
    <source>
        <dbReference type="ARBA" id="ARBA00023163"/>
    </source>
</evidence>
<name>A0A3M8AKY2_9MICO</name>
<dbReference type="PRINTS" id="PR00455">
    <property type="entry name" value="HTHTETR"/>
</dbReference>
<dbReference type="GO" id="GO:0003700">
    <property type="term" value="F:DNA-binding transcription factor activity"/>
    <property type="evidence" value="ECO:0007669"/>
    <property type="project" value="TreeGrafter"/>
</dbReference>
<comment type="caution">
    <text evidence="6">The sequence shown here is derived from an EMBL/GenBank/DDBJ whole genome shotgun (WGS) entry which is preliminary data.</text>
</comment>
<accession>A0A3M8AKY2</accession>
<dbReference type="InterPro" id="IPR023772">
    <property type="entry name" value="DNA-bd_HTH_TetR-type_CS"/>
</dbReference>
<dbReference type="OrthoDB" id="5242390at2"/>
<dbReference type="Pfam" id="PF02909">
    <property type="entry name" value="TetR_C_1"/>
    <property type="match status" value="1"/>
</dbReference>
<dbReference type="InterPro" id="IPR050109">
    <property type="entry name" value="HTH-type_TetR-like_transc_reg"/>
</dbReference>
<evidence type="ECO:0000256" key="2">
    <source>
        <dbReference type="ARBA" id="ARBA00023125"/>
    </source>
</evidence>
<keyword evidence="7" id="KW-1185">Reference proteome</keyword>
<dbReference type="EMBL" id="RHHB01000002">
    <property type="protein sequence ID" value="RNB51783.1"/>
    <property type="molecule type" value="Genomic_DNA"/>
</dbReference>
<evidence type="ECO:0000256" key="1">
    <source>
        <dbReference type="ARBA" id="ARBA00023015"/>
    </source>
</evidence>
<evidence type="ECO:0000313" key="7">
    <source>
        <dbReference type="Proteomes" id="UP000275048"/>
    </source>
</evidence>
<dbReference type="AlphaFoldDB" id="A0A3M8AKY2"/>
<evidence type="ECO:0000259" key="5">
    <source>
        <dbReference type="PROSITE" id="PS50977"/>
    </source>
</evidence>
<organism evidence="6 7">
    <name type="scientific">Agromyces tardus</name>
    <dbReference type="NCBI Taxonomy" id="2583849"/>
    <lineage>
        <taxon>Bacteria</taxon>
        <taxon>Bacillati</taxon>
        <taxon>Actinomycetota</taxon>
        <taxon>Actinomycetes</taxon>
        <taxon>Micrococcales</taxon>
        <taxon>Microbacteriaceae</taxon>
        <taxon>Agromyces</taxon>
    </lineage>
</organism>
<dbReference type="PROSITE" id="PS01081">
    <property type="entry name" value="HTH_TETR_1"/>
    <property type="match status" value="1"/>
</dbReference>
<dbReference type="PROSITE" id="PS50977">
    <property type="entry name" value="HTH_TETR_2"/>
    <property type="match status" value="1"/>
</dbReference>
<evidence type="ECO:0000313" key="6">
    <source>
        <dbReference type="EMBL" id="RNB51783.1"/>
    </source>
</evidence>
<dbReference type="RefSeq" id="WP_122935415.1">
    <property type="nucleotide sequence ID" value="NZ_JBHSNT010000044.1"/>
</dbReference>
<dbReference type="Proteomes" id="UP000275048">
    <property type="component" value="Unassembled WGS sequence"/>
</dbReference>
<dbReference type="InterPro" id="IPR009057">
    <property type="entry name" value="Homeodomain-like_sf"/>
</dbReference>
<dbReference type="SUPFAM" id="SSF48498">
    <property type="entry name" value="Tetracyclin repressor-like, C-terminal domain"/>
    <property type="match status" value="1"/>
</dbReference>
<reference evidence="6 7" key="1">
    <citation type="submission" date="2018-10" db="EMBL/GenBank/DDBJ databases">
        <title>Isolation, diversity and antibacterial activity of antinobacteria from the wheat rhizosphere soil.</title>
        <authorList>
            <person name="Sun T."/>
        </authorList>
    </citation>
    <scope>NUCLEOTIDE SEQUENCE [LARGE SCALE GENOMIC DNA]</scope>
    <source>
        <strain evidence="6 7">SJ-23</strain>
    </source>
</reference>
<gene>
    <name evidence="6" type="ORF">EDM22_02160</name>
</gene>
<dbReference type="InterPro" id="IPR004111">
    <property type="entry name" value="Repressor_TetR_C"/>
</dbReference>
<sequence length="212" mass="21825">MKPGPRRSISQADIVDAAFQILEEKGFAAVSVRGVAASLGLTPTAIYTYFPSKNALLRAMVEHLLSTIDLAAASDADVAWRDRVHALAETMLARLADHAGAIVLVTSGPLDGPHALGLNEALIAGFASDGMPQGDAARAAHAVRAYVLGAAAIDAADRAGDDAASDDRAGAEPLWSDAAAFPLTEASAAVAAADGFRWGLDRLLDGLERRAA</sequence>
<keyword evidence="1" id="KW-0805">Transcription regulation</keyword>
<feature type="DNA-binding region" description="H-T-H motif" evidence="4">
    <location>
        <begin position="31"/>
        <end position="50"/>
    </location>
</feature>
<feature type="domain" description="HTH tetR-type" evidence="5">
    <location>
        <begin position="8"/>
        <end position="68"/>
    </location>
</feature>
<keyword evidence="2 4" id="KW-0238">DNA-binding</keyword>
<dbReference type="GO" id="GO:0000976">
    <property type="term" value="F:transcription cis-regulatory region binding"/>
    <property type="evidence" value="ECO:0007669"/>
    <property type="project" value="TreeGrafter"/>
</dbReference>
<dbReference type="InterPro" id="IPR001647">
    <property type="entry name" value="HTH_TetR"/>
</dbReference>
<dbReference type="InterPro" id="IPR036271">
    <property type="entry name" value="Tet_transcr_reg_TetR-rel_C_sf"/>
</dbReference>
<evidence type="ECO:0000256" key="4">
    <source>
        <dbReference type="PROSITE-ProRule" id="PRU00335"/>
    </source>
</evidence>